<proteinExistence type="predicted"/>
<comment type="caution">
    <text evidence="3">The sequence shown here is derived from an EMBL/GenBank/DDBJ whole genome shotgun (WGS) entry which is preliminary data.</text>
</comment>
<dbReference type="InterPro" id="IPR038896">
    <property type="entry name" value="RNF170"/>
</dbReference>
<dbReference type="GO" id="GO:0061630">
    <property type="term" value="F:ubiquitin protein ligase activity"/>
    <property type="evidence" value="ECO:0007669"/>
    <property type="project" value="InterPro"/>
</dbReference>
<feature type="domain" description="HRDC" evidence="2">
    <location>
        <begin position="48"/>
        <end position="146"/>
    </location>
</feature>
<keyword evidence="4" id="KW-1185">Reference proteome</keyword>
<evidence type="ECO:0000313" key="3">
    <source>
        <dbReference type="EMBL" id="KAK4378680.1"/>
    </source>
</evidence>
<dbReference type="PANTHER" id="PTHR22894">
    <property type="entry name" value="RING-TYPE DOMAIN-CONTAINING PROTEIN"/>
    <property type="match status" value="1"/>
</dbReference>
<evidence type="ECO:0000313" key="4">
    <source>
        <dbReference type="Proteomes" id="UP001291623"/>
    </source>
</evidence>
<dbReference type="Proteomes" id="UP001291623">
    <property type="component" value="Unassembled WGS sequence"/>
</dbReference>
<dbReference type="PROSITE" id="PS50967">
    <property type="entry name" value="HRDC"/>
    <property type="match status" value="1"/>
</dbReference>
<accession>A0AAE1SZN5</accession>
<dbReference type="AlphaFoldDB" id="A0AAE1SZN5"/>
<dbReference type="GO" id="GO:0000166">
    <property type="term" value="F:nucleotide binding"/>
    <property type="evidence" value="ECO:0007669"/>
    <property type="project" value="InterPro"/>
</dbReference>
<dbReference type="SUPFAM" id="SSF47819">
    <property type="entry name" value="HRDC-like"/>
    <property type="match status" value="1"/>
</dbReference>
<dbReference type="PANTHER" id="PTHR22894:SF6">
    <property type="entry name" value="E3 UBIQUITIN-PROTEIN LIGASE RNF170-LIKE ISOFORM X1"/>
    <property type="match status" value="1"/>
</dbReference>
<protein>
    <recommendedName>
        <fullName evidence="2">HRDC domain-containing protein</fullName>
    </recommendedName>
</protein>
<evidence type="ECO:0000256" key="1">
    <source>
        <dbReference type="SAM" id="MobiDB-lite"/>
    </source>
</evidence>
<dbReference type="Pfam" id="PF00570">
    <property type="entry name" value="HRDC"/>
    <property type="match status" value="1"/>
</dbReference>
<name>A0AAE1SZN5_9SOLA</name>
<dbReference type="GO" id="GO:0003676">
    <property type="term" value="F:nucleic acid binding"/>
    <property type="evidence" value="ECO:0007669"/>
    <property type="project" value="InterPro"/>
</dbReference>
<organism evidence="3 4">
    <name type="scientific">Anisodus tanguticus</name>
    <dbReference type="NCBI Taxonomy" id="243964"/>
    <lineage>
        <taxon>Eukaryota</taxon>
        <taxon>Viridiplantae</taxon>
        <taxon>Streptophyta</taxon>
        <taxon>Embryophyta</taxon>
        <taxon>Tracheophyta</taxon>
        <taxon>Spermatophyta</taxon>
        <taxon>Magnoliopsida</taxon>
        <taxon>eudicotyledons</taxon>
        <taxon>Gunneridae</taxon>
        <taxon>Pentapetalae</taxon>
        <taxon>asterids</taxon>
        <taxon>lamiids</taxon>
        <taxon>Solanales</taxon>
        <taxon>Solanaceae</taxon>
        <taxon>Solanoideae</taxon>
        <taxon>Hyoscyameae</taxon>
        <taxon>Anisodus</taxon>
    </lineage>
</organism>
<reference evidence="3" key="1">
    <citation type="submission" date="2023-12" db="EMBL/GenBank/DDBJ databases">
        <title>Genome assembly of Anisodus tanguticus.</title>
        <authorList>
            <person name="Wang Y.-J."/>
        </authorList>
    </citation>
    <scope>NUCLEOTIDE SEQUENCE</scope>
    <source>
        <strain evidence="3">KB-2021</strain>
        <tissue evidence="3">Leaf</tissue>
    </source>
</reference>
<dbReference type="Gene3D" id="1.10.150.80">
    <property type="entry name" value="HRDC domain"/>
    <property type="match status" value="1"/>
</dbReference>
<feature type="region of interest" description="Disordered" evidence="1">
    <location>
        <begin position="143"/>
        <end position="169"/>
    </location>
</feature>
<feature type="compositionally biased region" description="Polar residues" evidence="1">
    <location>
        <begin position="20"/>
        <end position="34"/>
    </location>
</feature>
<gene>
    <name evidence="3" type="ORF">RND71_000542</name>
</gene>
<dbReference type="InterPro" id="IPR002121">
    <property type="entry name" value="HRDC_dom"/>
</dbReference>
<dbReference type="EMBL" id="JAVYJV010000001">
    <property type="protein sequence ID" value="KAK4378680.1"/>
    <property type="molecule type" value="Genomic_DNA"/>
</dbReference>
<evidence type="ECO:0000259" key="2">
    <source>
        <dbReference type="PROSITE" id="PS50967"/>
    </source>
</evidence>
<dbReference type="InterPro" id="IPR044876">
    <property type="entry name" value="HRDC_dom_sf"/>
</dbReference>
<feature type="region of interest" description="Disordered" evidence="1">
    <location>
        <begin position="1"/>
        <end position="48"/>
    </location>
</feature>
<dbReference type="InterPro" id="IPR010997">
    <property type="entry name" value="HRDC-like_sf"/>
</dbReference>
<sequence length="246" mass="27343">MVGGLPSSVKASKLGKSEATPATGSLTSRKQSLPRTDPSAVPRSPVDTDLSAKQFPALRKLRTILVKEAGDGVMACLPYIWDSKGNKFDTLYSLEIDGTLQQICQKVPRTTNELLDISGIGKVKITKYGDRLLETIEATIREHRKSAKTSSSGNDTTDSGKKRRNSISVQNGNSKDEEYFTEKHWTSTLRRCKCPICCCLISELVPEASLLVQQEEDVVELLKKIRRYNHLYISGAYGVFLERQLF</sequence>